<feature type="region of interest" description="Disordered" evidence="1">
    <location>
        <begin position="1"/>
        <end position="24"/>
    </location>
</feature>
<comment type="caution">
    <text evidence="2">The sequence shown here is derived from an EMBL/GenBank/DDBJ whole genome shotgun (WGS) entry which is preliminary data.</text>
</comment>
<keyword evidence="3" id="KW-1185">Reference proteome</keyword>
<evidence type="ECO:0008006" key="4">
    <source>
        <dbReference type="Google" id="ProtNLM"/>
    </source>
</evidence>
<evidence type="ECO:0000313" key="3">
    <source>
        <dbReference type="Proteomes" id="UP000694300"/>
    </source>
</evidence>
<gene>
    <name evidence="2" type="ORF">I4I82_28930</name>
</gene>
<dbReference type="EMBL" id="JADQDF010000001">
    <property type="protein sequence ID" value="MBW0131670.1"/>
    <property type="molecule type" value="Genomic_DNA"/>
</dbReference>
<accession>A0ABS6UHH5</accession>
<dbReference type="Proteomes" id="UP000694300">
    <property type="component" value="Unassembled WGS sequence"/>
</dbReference>
<protein>
    <recommendedName>
        <fullName evidence="4">Ribosomal subunit interface protein</fullName>
    </recommendedName>
</protein>
<evidence type="ECO:0000313" key="2">
    <source>
        <dbReference type="EMBL" id="MBW0131670.1"/>
    </source>
</evidence>
<reference evidence="2 3" key="1">
    <citation type="submission" date="2020-11" db="EMBL/GenBank/DDBJ databases">
        <title>Pseudonocardia abyssalis sp. nov. and Pseudonocardia oceani sp. nov., description and phylogenomic analysis of two novel actinomycetes isolated from the deep Southern Ocean.</title>
        <authorList>
            <person name="Parra J."/>
        </authorList>
    </citation>
    <scope>NUCLEOTIDE SEQUENCE [LARGE SCALE GENOMIC DNA]</scope>
    <source>
        <strain evidence="3">KRD185</strain>
    </source>
</reference>
<name>A0ABS6UHH5_9PSEU</name>
<feature type="compositionally biased region" description="Basic and acidic residues" evidence="1">
    <location>
        <begin position="1"/>
        <end position="11"/>
    </location>
</feature>
<dbReference type="RefSeq" id="WP_218596255.1">
    <property type="nucleotide sequence ID" value="NZ_JADQDF010000001.1"/>
</dbReference>
<organism evidence="2 3">
    <name type="scientific">Pseudonocardia oceani</name>
    <dbReference type="NCBI Taxonomy" id="2792013"/>
    <lineage>
        <taxon>Bacteria</taxon>
        <taxon>Bacillati</taxon>
        <taxon>Actinomycetota</taxon>
        <taxon>Actinomycetes</taxon>
        <taxon>Pseudonocardiales</taxon>
        <taxon>Pseudonocardiaceae</taxon>
        <taxon>Pseudonocardia</taxon>
    </lineage>
</organism>
<proteinExistence type="predicted"/>
<feature type="compositionally biased region" description="Low complexity" evidence="1">
    <location>
        <begin position="128"/>
        <end position="146"/>
    </location>
</feature>
<sequence length="154" mass="16359">MNASDTPRDPAPHPAGAGERHPDPVVELRGRIAPDLADYVRHKIGAVLAHTRRAALHVHVRVVRHADPARERPVSARGLVDLAGRPLYAHVDATTPREAVDLLLDRLDRRIAGTVRGHRRDVSRARASRSVPAAGAVAPTGPEEPGTGATAPTG</sequence>
<evidence type="ECO:0000256" key="1">
    <source>
        <dbReference type="SAM" id="MobiDB-lite"/>
    </source>
</evidence>
<feature type="region of interest" description="Disordered" evidence="1">
    <location>
        <begin position="117"/>
        <end position="154"/>
    </location>
</feature>